<dbReference type="EMBL" id="KQ964247">
    <property type="protein sequence ID" value="KXJ93703.1"/>
    <property type="molecule type" value="Genomic_DNA"/>
</dbReference>
<dbReference type="InParanoid" id="A0A136J954"/>
<proteinExistence type="predicted"/>
<evidence type="ECO:0000313" key="2">
    <source>
        <dbReference type="EMBL" id="KXJ93703.1"/>
    </source>
</evidence>
<gene>
    <name evidence="2" type="ORF">Micbo1qcDRAFT_158558</name>
</gene>
<dbReference type="Pfam" id="PF14617">
    <property type="entry name" value="CMS1"/>
    <property type="match status" value="1"/>
</dbReference>
<dbReference type="SUPFAM" id="SSF52540">
    <property type="entry name" value="P-loop containing nucleoside triphosphate hydrolases"/>
    <property type="match status" value="1"/>
</dbReference>
<feature type="compositionally biased region" description="Polar residues" evidence="1">
    <location>
        <begin position="1"/>
        <end position="12"/>
    </location>
</feature>
<keyword evidence="3" id="KW-1185">Reference proteome</keyword>
<organism evidence="2 3">
    <name type="scientific">Microdochium bolleyi</name>
    <dbReference type="NCBI Taxonomy" id="196109"/>
    <lineage>
        <taxon>Eukaryota</taxon>
        <taxon>Fungi</taxon>
        <taxon>Dikarya</taxon>
        <taxon>Ascomycota</taxon>
        <taxon>Pezizomycotina</taxon>
        <taxon>Sordariomycetes</taxon>
        <taxon>Xylariomycetidae</taxon>
        <taxon>Xylariales</taxon>
        <taxon>Microdochiaceae</taxon>
        <taxon>Microdochium</taxon>
    </lineage>
</organism>
<evidence type="ECO:0000256" key="1">
    <source>
        <dbReference type="SAM" id="MobiDB-lite"/>
    </source>
</evidence>
<feature type="region of interest" description="Disordered" evidence="1">
    <location>
        <begin position="1"/>
        <end position="38"/>
    </location>
</feature>
<reference evidence="3" key="1">
    <citation type="submission" date="2016-02" db="EMBL/GenBank/DDBJ databases">
        <title>Draft genome sequence of Microdochium bolleyi, a fungal endophyte of beachgrass.</title>
        <authorList>
            <consortium name="DOE Joint Genome Institute"/>
            <person name="David A.S."/>
            <person name="May G."/>
            <person name="Haridas S."/>
            <person name="Lim J."/>
            <person name="Wang M."/>
            <person name="Labutti K."/>
            <person name="Lipzen A."/>
            <person name="Barry K."/>
            <person name="Grigoriev I.V."/>
        </authorList>
    </citation>
    <scope>NUCLEOTIDE SEQUENCE [LARGE SCALE GENOMIC DNA]</scope>
    <source>
        <strain evidence="3">J235TASD1</strain>
    </source>
</reference>
<dbReference type="GO" id="GO:0005634">
    <property type="term" value="C:nucleus"/>
    <property type="evidence" value="ECO:0007669"/>
    <property type="project" value="TreeGrafter"/>
</dbReference>
<dbReference type="Gene3D" id="3.40.50.300">
    <property type="entry name" value="P-loop containing nucleotide triphosphate hydrolases"/>
    <property type="match status" value="1"/>
</dbReference>
<dbReference type="PANTHER" id="PTHR24030:SF0">
    <property type="entry name" value="PROTEIN CMSS1"/>
    <property type="match status" value="1"/>
</dbReference>
<protein>
    <submittedName>
        <fullName evidence="2">U3-containing 90S pre-ribosomal complex subunit-domain containing protein</fullName>
    </submittedName>
</protein>
<evidence type="ECO:0000313" key="3">
    <source>
        <dbReference type="Proteomes" id="UP000070501"/>
    </source>
</evidence>
<sequence>MSATKGATSEQLASKAKAKKRTRDDDGGAKKKRRKSGFEEDEALFDMEAGVNKAIALMDSQLLADHIAQKTTRFNSDKTAIELADLYISPNSIKDTTSWTETRNLEKLPDFLEKFTAQPERLSEAPKIKGSPHTIVVAGAGLRAADIVRALRKYQSKNNTVAKLFAKHIKLQESVDFLTTHRTGVAVGTPKRLSDLVENGALKLDRLERLVVDASHIDQKKRGILDMKEVMNDLLPWLTRKELKDRYTDTSKPVHLLFY</sequence>
<dbReference type="InterPro" id="IPR027417">
    <property type="entry name" value="P-loop_NTPase"/>
</dbReference>
<dbReference type="GO" id="GO:0030686">
    <property type="term" value="C:90S preribosome"/>
    <property type="evidence" value="ECO:0007669"/>
    <property type="project" value="TreeGrafter"/>
</dbReference>
<accession>A0A136J954</accession>
<dbReference type="OrthoDB" id="1929311at2759"/>
<dbReference type="Proteomes" id="UP000070501">
    <property type="component" value="Unassembled WGS sequence"/>
</dbReference>
<dbReference type="InterPro" id="IPR032704">
    <property type="entry name" value="Cms1"/>
</dbReference>
<dbReference type="AlphaFoldDB" id="A0A136J954"/>
<dbReference type="PANTHER" id="PTHR24030">
    <property type="entry name" value="PROTEIN CMSS1"/>
    <property type="match status" value="1"/>
</dbReference>
<dbReference type="STRING" id="196109.A0A136J954"/>
<name>A0A136J954_9PEZI</name>